<feature type="transmembrane region" description="Helical" evidence="1">
    <location>
        <begin position="20"/>
        <end position="40"/>
    </location>
</feature>
<keyword evidence="1" id="KW-1133">Transmembrane helix</keyword>
<organism evidence="2 3">
    <name type="scientific">Pseudomonas anguilliseptica</name>
    <dbReference type="NCBI Taxonomy" id="53406"/>
    <lineage>
        <taxon>Bacteria</taxon>
        <taxon>Pseudomonadati</taxon>
        <taxon>Pseudomonadota</taxon>
        <taxon>Gammaproteobacteria</taxon>
        <taxon>Pseudomonadales</taxon>
        <taxon>Pseudomonadaceae</taxon>
        <taxon>Pseudomonas</taxon>
    </lineage>
</organism>
<evidence type="ECO:0000256" key="1">
    <source>
        <dbReference type="SAM" id="Phobius"/>
    </source>
</evidence>
<dbReference type="EMBL" id="FNSC01000001">
    <property type="protein sequence ID" value="SED62898.1"/>
    <property type="molecule type" value="Genomic_DNA"/>
</dbReference>
<keyword evidence="1" id="KW-0472">Membrane</keyword>
<dbReference type="Proteomes" id="UP000242849">
    <property type="component" value="Unassembled WGS sequence"/>
</dbReference>
<keyword evidence="1" id="KW-0812">Transmembrane</keyword>
<accession>A0A1H5C8T1</accession>
<name>A0A1H5C8T1_PSEAG</name>
<reference evidence="3" key="1">
    <citation type="submission" date="2016-10" db="EMBL/GenBank/DDBJ databases">
        <authorList>
            <person name="Varghese N."/>
            <person name="Submissions S."/>
        </authorList>
    </citation>
    <scope>NUCLEOTIDE SEQUENCE [LARGE SCALE GENOMIC DNA]</scope>
    <source>
        <strain evidence="3">DSM 12111</strain>
    </source>
</reference>
<proteinExistence type="predicted"/>
<keyword evidence="3" id="KW-1185">Reference proteome</keyword>
<dbReference type="STRING" id="53406.SAMN05421553_3007"/>
<evidence type="ECO:0000313" key="2">
    <source>
        <dbReference type="EMBL" id="SED62898.1"/>
    </source>
</evidence>
<protein>
    <submittedName>
        <fullName evidence="2">Uncharacterized protein</fullName>
    </submittedName>
</protein>
<gene>
    <name evidence="2" type="ORF">SAMN05421553_3007</name>
</gene>
<dbReference type="RefSeq" id="WP_167360380.1">
    <property type="nucleotide sequence ID" value="NZ_FNSC01000001.1"/>
</dbReference>
<sequence>MTHGIADSCSAVQNAPFNQQLLTLLALTALFALAGSLGLLKDLQRRSGRLLRIPLFHPSLPAPIRKQLHRYNE</sequence>
<evidence type="ECO:0000313" key="3">
    <source>
        <dbReference type="Proteomes" id="UP000242849"/>
    </source>
</evidence>
<dbReference type="AlphaFoldDB" id="A0A1H5C8T1"/>